<keyword evidence="4" id="KW-0813">Transport</keyword>
<feature type="transmembrane region" description="Helical" evidence="7">
    <location>
        <begin position="155"/>
        <end position="174"/>
    </location>
</feature>
<dbReference type="GO" id="GO:0005886">
    <property type="term" value="C:plasma membrane"/>
    <property type="evidence" value="ECO:0007669"/>
    <property type="project" value="UniProtKB-SubCell"/>
</dbReference>
<keyword evidence="5 7" id="KW-1133">Transmembrane helix</keyword>
<evidence type="ECO:0000256" key="1">
    <source>
        <dbReference type="ARBA" id="ARBA00004651"/>
    </source>
</evidence>
<evidence type="ECO:0000256" key="7">
    <source>
        <dbReference type="SAM" id="Phobius"/>
    </source>
</evidence>
<dbReference type="OrthoDB" id="581870at2"/>
<evidence type="ECO:0000256" key="6">
    <source>
        <dbReference type="ARBA" id="ARBA00023136"/>
    </source>
</evidence>
<keyword evidence="6 7" id="KW-0472">Membrane</keyword>
<dbReference type="Pfam" id="PF01810">
    <property type="entry name" value="LysE"/>
    <property type="match status" value="1"/>
</dbReference>
<feature type="transmembrane region" description="Helical" evidence="7">
    <location>
        <begin position="129"/>
        <end position="149"/>
    </location>
</feature>
<keyword evidence="3 7" id="KW-0812">Transmembrane</keyword>
<keyword evidence="4" id="KW-0029">Amino-acid transport</keyword>
<feature type="transmembrane region" description="Helical" evidence="7">
    <location>
        <begin position="6"/>
        <end position="29"/>
    </location>
</feature>
<keyword evidence="2" id="KW-1003">Cell membrane</keyword>
<comment type="subcellular location">
    <subcellularLocation>
        <location evidence="1">Cell membrane</location>
        <topology evidence="1">Multi-pass membrane protein</topology>
    </subcellularLocation>
</comment>
<evidence type="ECO:0000313" key="8">
    <source>
        <dbReference type="EMBL" id="OON38700.1"/>
    </source>
</evidence>
<organism evidence="8 9">
    <name type="scientific">Izhakiella australiensis</name>
    <dbReference type="NCBI Taxonomy" id="1926881"/>
    <lineage>
        <taxon>Bacteria</taxon>
        <taxon>Pseudomonadati</taxon>
        <taxon>Pseudomonadota</taxon>
        <taxon>Gammaproteobacteria</taxon>
        <taxon>Enterobacterales</taxon>
        <taxon>Erwiniaceae</taxon>
        <taxon>Izhakiella</taxon>
    </lineage>
</organism>
<dbReference type="EMBL" id="MRUL01000014">
    <property type="protein sequence ID" value="OON38700.1"/>
    <property type="molecule type" value="Genomic_DNA"/>
</dbReference>
<dbReference type="RefSeq" id="WP_078004024.1">
    <property type="nucleotide sequence ID" value="NZ_MRUL01000014.1"/>
</dbReference>
<dbReference type="Proteomes" id="UP000190667">
    <property type="component" value="Unassembled WGS sequence"/>
</dbReference>
<accession>A0A1S8YI08</accession>
<feature type="transmembrane region" description="Helical" evidence="7">
    <location>
        <begin position="186"/>
        <end position="204"/>
    </location>
</feature>
<evidence type="ECO:0000256" key="4">
    <source>
        <dbReference type="ARBA" id="ARBA00022970"/>
    </source>
</evidence>
<dbReference type="AlphaFoldDB" id="A0A1S8YI08"/>
<dbReference type="InterPro" id="IPR001123">
    <property type="entry name" value="LeuE-type"/>
</dbReference>
<evidence type="ECO:0000256" key="2">
    <source>
        <dbReference type="ARBA" id="ARBA00022475"/>
    </source>
</evidence>
<evidence type="ECO:0000313" key="9">
    <source>
        <dbReference type="Proteomes" id="UP000190667"/>
    </source>
</evidence>
<proteinExistence type="predicted"/>
<feature type="transmembrane region" description="Helical" evidence="7">
    <location>
        <begin position="41"/>
        <end position="66"/>
    </location>
</feature>
<gene>
    <name evidence="8" type="ORF">BTJ39_17760</name>
</gene>
<reference evidence="8 9" key="1">
    <citation type="submission" date="2016-12" db="EMBL/GenBank/DDBJ databases">
        <title>Izhakiella australiana sp. nov. of genus Izhakiella isolated from Australian desert.</title>
        <authorList>
            <person name="Ji M."/>
        </authorList>
    </citation>
    <scope>NUCLEOTIDE SEQUENCE [LARGE SCALE GENOMIC DNA]</scope>
    <source>
        <strain evidence="8 9">D4N98</strain>
    </source>
</reference>
<dbReference type="GO" id="GO:0015171">
    <property type="term" value="F:amino acid transmembrane transporter activity"/>
    <property type="evidence" value="ECO:0007669"/>
    <property type="project" value="TreeGrafter"/>
</dbReference>
<sequence length="205" mass="21841">MGNDILALLAISGAILLGAMSPGASFLLVARTAVVSSRRAAISVSFGLGVGAMLFAIIALAGLHALLTLVPWLYTALKIAGGCYLLWLAMKMFRRPAGSAPDLSSAPQASSSRAFITGVITQMSNPHTALVFASIFTATLSASFSPWLYVALPVMAFLIDVIWYVMVATALSTERPRRVYLHYRRVIDRLSGGLMAVLGIRLLIK</sequence>
<keyword evidence="9" id="KW-1185">Reference proteome</keyword>
<dbReference type="PANTHER" id="PTHR30086">
    <property type="entry name" value="ARGININE EXPORTER PROTEIN ARGO"/>
    <property type="match status" value="1"/>
</dbReference>
<dbReference type="PANTHER" id="PTHR30086:SF20">
    <property type="entry name" value="ARGININE EXPORTER PROTEIN ARGO-RELATED"/>
    <property type="match status" value="1"/>
</dbReference>
<protein>
    <submittedName>
        <fullName evidence="8">Threonine transporter</fullName>
    </submittedName>
</protein>
<name>A0A1S8YI08_9GAMM</name>
<evidence type="ECO:0000256" key="3">
    <source>
        <dbReference type="ARBA" id="ARBA00022692"/>
    </source>
</evidence>
<comment type="caution">
    <text evidence="8">The sequence shown here is derived from an EMBL/GenBank/DDBJ whole genome shotgun (WGS) entry which is preliminary data.</text>
</comment>
<feature type="transmembrane region" description="Helical" evidence="7">
    <location>
        <begin position="72"/>
        <end position="90"/>
    </location>
</feature>
<evidence type="ECO:0000256" key="5">
    <source>
        <dbReference type="ARBA" id="ARBA00022989"/>
    </source>
</evidence>